<dbReference type="SUPFAM" id="SSF51735">
    <property type="entry name" value="NAD(P)-binding Rossmann-fold domains"/>
    <property type="match status" value="1"/>
</dbReference>
<organism evidence="2 3">
    <name type="scientific">Citricoccus muralis</name>
    <dbReference type="NCBI Taxonomy" id="169134"/>
    <lineage>
        <taxon>Bacteria</taxon>
        <taxon>Bacillati</taxon>
        <taxon>Actinomycetota</taxon>
        <taxon>Actinomycetes</taxon>
        <taxon>Micrococcales</taxon>
        <taxon>Micrococcaceae</taxon>
        <taxon>Citricoccus</taxon>
    </lineage>
</organism>
<keyword evidence="3" id="KW-1185">Reference proteome</keyword>
<comment type="similarity">
    <text evidence="1">Belongs to the short-chain dehydrogenases/reductases (SDR) family.</text>
</comment>
<evidence type="ECO:0000256" key="1">
    <source>
        <dbReference type="ARBA" id="ARBA00006484"/>
    </source>
</evidence>
<name>A0ABY8H836_9MICC</name>
<dbReference type="GO" id="GO:0016491">
    <property type="term" value="F:oxidoreductase activity"/>
    <property type="evidence" value="ECO:0007669"/>
    <property type="project" value="UniProtKB-KW"/>
</dbReference>
<dbReference type="EMBL" id="CP121252">
    <property type="protein sequence ID" value="WFP16994.1"/>
    <property type="molecule type" value="Genomic_DNA"/>
</dbReference>
<keyword evidence="2" id="KW-0560">Oxidoreductase</keyword>
<dbReference type="InterPro" id="IPR002347">
    <property type="entry name" value="SDR_fam"/>
</dbReference>
<dbReference type="EC" id="1.1.-.-" evidence="2"/>
<gene>
    <name evidence="2" type="ORF">P8192_02390</name>
</gene>
<protein>
    <submittedName>
        <fullName evidence="2">SDR family oxidoreductase</fullName>
        <ecNumber evidence="2">1.1.-.-</ecNumber>
    </submittedName>
</protein>
<dbReference type="PRINTS" id="PR00081">
    <property type="entry name" value="GDHRDH"/>
</dbReference>
<dbReference type="Proteomes" id="UP001219037">
    <property type="component" value="Chromosome"/>
</dbReference>
<dbReference type="PANTHER" id="PTHR42760">
    <property type="entry name" value="SHORT-CHAIN DEHYDROGENASES/REDUCTASES FAMILY MEMBER"/>
    <property type="match status" value="1"/>
</dbReference>
<evidence type="ECO:0000313" key="2">
    <source>
        <dbReference type="EMBL" id="WFP16994.1"/>
    </source>
</evidence>
<sequence>MSTTSHPAVLPQPGAIMAVTGGASGIGFATAQLWCARGGQVVLLDLNADQMEAAIGALNRDYGPGRARGVHCDVTDKASVDAAVDSIQTVEGRLDALVNSAGIARPTPAEHTTDEDWNVVVDIHLGGTMRVSRSAFPLLAESGGAIVNLSSVASVVGMPHRLSYTTVKAGMGGLTRTLAVEWAPHGIRVNSVGPGYVDTPLNQALVDQGQLRADLIEARTPLKRFAQPVEIAEPIVFLCTSAASFITGHTLMADGGLTVDGAWYGHEQGIPNRRDS</sequence>
<dbReference type="Gene3D" id="3.40.50.720">
    <property type="entry name" value="NAD(P)-binding Rossmann-like Domain"/>
    <property type="match status" value="1"/>
</dbReference>
<accession>A0ABY8H836</accession>
<dbReference type="PRINTS" id="PR00080">
    <property type="entry name" value="SDRFAMILY"/>
</dbReference>
<dbReference type="Pfam" id="PF13561">
    <property type="entry name" value="adh_short_C2"/>
    <property type="match status" value="1"/>
</dbReference>
<proteinExistence type="inferred from homology"/>
<dbReference type="PANTHER" id="PTHR42760:SF123">
    <property type="entry name" value="OXIDOREDUCTASE"/>
    <property type="match status" value="1"/>
</dbReference>
<dbReference type="InterPro" id="IPR036291">
    <property type="entry name" value="NAD(P)-bd_dom_sf"/>
</dbReference>
<reference evidence="2 3" key="1">
    <citation type="submission" date="2023-04" db="EMBL/GenBank/DDBJ databases">
        <title>Funneling lignin-derived compounds into biodiesel using alkali-halophilic Citricoccus sp. P2.</title>
        <authorList>
            <person name="Luo C.-B."/>
        </authorList>
    </citation>
    <scope>NUCLEOTIDE SEQUENCE [LARGE SCALE GENOMIC DNA]</scope>
    <source>
        <strain evidence="2 3">P2</strain>
    </source>
</reference>
<evidence type="ECO:0000313" key="3">
    <source>
        <dbReference type="Proteomes" id="UP001219037"/>
    </source>
</evidence>
<dbReference type="CDD" id="cd05233">
    <property type="entry name" value="SDR_c"/>
    <property type="match status" value="1"/>
</dbReference>
<dbReference type="RefSeq" id="WP_278158203.1">
    <property type="nucleotide sequence ID" value="NZ_CP121252.1"/>
</dbReference>